<comment type="caution">
    <text evidence="3">The sequence shown here is derived from an EMBL/GenBank/DDBJ whole genome shotgun (WGS) entry which is preliminary data.</text>
</comment>
<dbReference type="InterPro" id="IPR012341">
    <property type="entry name" value="6hp_glycosidase-like_sf"/>
</dbReference>
<dbReference type="PANTHER" id="PTHR15108">
    <property type="entry name" value="N-ACYLGLUCOSAMINE-2-EPIMERASE"/>
    <property type="match status" value="1"/>
</dbReference>
<dbReference type="Proteomes" id="UP001524642">
    <property type="component" value="Unassembled WGS sequence"/>
</dbReference>
<dbReference type="Pfam" id="PF07221">
    <property type="entry name" value="GlcNAc_2-epim"/>
    <property type="match status" value="1"/>
</dbReference>
<dbReference type="InterPro" id="IPR008928">
    <property type="entry name" value="6-hairpin_glycosidase_sf"/>
</dbReference>
<comment type="similarity">
    <text evidence="1">Belongs to the N-acylglucosamine 2-epimerase family.</text>
</comment>
<proteinExistence type="inferred from homology"/>
<sequence>MTGTNASVLSASEEAVSWLRNAAWPLWLEHGVDWARGGFRESLELHTLRSPAAFRRLRVVSRQVFVFAEAHALGVPHAAEAVELGVAFLRDRARQADGGYAQRFDLDGAVIDGNRDLYDHAFVLLALSSASRLLPGDALRQEALALVRYLDEEFAHPAGGYLESLPPALPRRQNPHMHLLEAFLAAFEAFGEAVFLERAGEMVRLFLNRFRDPATGTLPEFFDGELVAQREGGRHVVEPGHHCEWVWLIHWYRGLAGANAIVPADVLGGAERDLLAFVDRHGVNQRLGTAFDEVWSDGSLKGPGSRLWPQTERLKSEVLRPDATPDSIIRAYDALQQYFTPNPRGLWFERIGVDGRATKEPAPASSLYHLTASILVSHRKLVGRA</sequence>
<evidence type="ECO:0000256" key="2">
    <source>
        <dbReference type="ARBA" id="ARBA00023235"/>
    </source>
</evidence>
<evidence type="ECO:0000313" key="3">
    <source>
        <dbReference type="EMBL" id="MCR0985131.1"/>
    </source>
</evidence>
<keyword evidence="2" id="KW-0413">Isomerase</keyword>
<name>A0ABT1XAI5_9PROT</name>
<dbReference type="SUPFAM" id="SSF48208">
    <property type="entry name" value="Six-hairpin glycosidases"/>
    <property type="match status" value="1"/>
</dbReference>
<dbReference type="Gene3D" id="1.50.10.10">
    <property type="match status" value="1"/>
</dbReference>
<dbReference type="RefSeq" id="WP_257718783.1">
    <property type="nucleotide sequence ID" value="NZ_JANJOU010000029.1"/>
</dbReference>
<accession>A0ABT1XAI5</accession>
<gene>
    <name evidence="3" type="ORF">NRP21_24060</name>
</gene>
<evidence type="ECO:0000256" key="1">
    <source>
        <dbReference type="ARBA" id="ARBA00008558"/>
    </source>
</evidence>
<reference evidence="3 4" key="1">
    <citation type="submission" date="2022-06" db="EMBL/GenBank/DDBJ databases">
        <title>Roseomonas CN29.</title>
        <authorList>
            <person name="Cheng Y."/>
            <person name="He X."/>
        </authorList>
    </citation>
    <scope>NUCLEOTIDE SEQUENCE [LARGE SCALE GENOMIC DNA]</scope>
    <source>
        <strain evidence="3 4">CN29</strain>
    </source>
</reference>
<organism evidence="3 4">
    <name type="scientific">Roseomonas populi</name>
    <dbReference type="NCBI Taxonomy" id="3121582"/>
    <lineage>
        <taxon>Bacteria</taxon>
        <taxon>Pseudomonadati</taxon>
        <taxon>Pseudomonadota</taxon>
        <taxon>Alphaproteobacteria</taxon>
        <taxon>Acetobacterales</taxon>
        <taxon>Roseomonadaceae</taxon>
        <taxon>Roseomonas</taxon>
    </lineage>
</organism>
<protein>
    <submittedName>
        <fullName evidence="3">AGE family epimerase/isomerase</fullName>
    </submittedName>
</protein>
<evidence type="ECO:0000313" key="4">
    <source>
        <dbReference type="Proteomes" id="UP001524642"/>
    </source>
</evidence>
<keyword evidence="4" id="KW-1185">Reference proteome</keyword>
<dbReference type="EMBL" id="JANJOU010000029">
    <property type="protein sequence ID" value="MCR0985131.1"/>
    <property type="molecule type" value="Genomic_DNA"/>
</dbReference>
<dbReference type="InterPro" id="IPR010819">
    <property type="entry name" value="AGE/CE"/>
</dbReference>